<reference evidence="3" key="2">
    <citation type="submission" date="2025-08" db="UniProtKB">
        <authorList>
            <consortium name="Ensembl"/>
        </authorList>
    </citation>
    <scope>IDENTIFICATION</scope>
</reference>
<dbReference type="Pfam" id="PF00071">
    <property type="entry name" value="Ras"/>
    <property type="match status" value="1"/>
</dbReference>
<evidence type="ECO:0000313" key="4">
    <source>
        <dbReference type="Proteomes" id="UP000002254"/>
    </source>
</evidence>
<dbReference type="Proteomes" id="UP000002254">
    <property type="component" value="Chromosome 27"/>
</dbReference>
<dbReference type="InterPro" id="IPR020849">
    <property type="entry name" value="Small_GTPase_Ras-type"/>
</dbReference>
<dbReference type="PRINTS" id="PR00449">
    <property type="entry name" value="RASTRNSFRMNG"/>
</dbReference>
<dbReference type="GO" id="GO:0003924">
    <property type="term" value="F:GTPase activity"/>
    <property type="evidence" value="ECO:0007669"/>
    <property type="project" value="InterPro"/>
</dbReference>
<dbReference type="GO" id="GO:0005525">
    <property type="term" value="F:GTP binding"/>
    <property type="evidence" value="ECO:0007669"/>
    <property type="project" value="UniProtKB-KW"/>
</dbReference>
<dbReference type="Gene3D" id="3.40.50.300">
    <property type="entry name" value="P-loop containing nucleotide triphosphate hydrolases"/>
    <property type="match status" value="1"/>
</dbReference>
<keyword evidence="1" id="KW-0547">Nucleotide-binding</keyword>
<name>A0A8P0TGQ1_CANLF</name>
<dbReference type="SMART" id="SM00173">
    <property type="entry name" value="RAS"/>
    <property type="match status" value="1"/>
</dbReference>
<dbReference type="GO" id="GO:0007165">
    <property type="term" value="P:signal transduction"/>
    <property type="evidence" value="ECO:0007669"/>
    <property type="project" value="InterPro"/>
</dbReference>
<dbReference type="PROSITE" id="PS51419">
    <property type="entry name" value="RAB"/>
    <property type="match status" value="1"/>
</dbReference>
<dbReference type="GO" id="GO:0016020">
    <property type="term" value="C:membrane"/>
    <property type="evidence" value="ECO:0007669"/>
    <property type="project" value="InterPro"/>
</dbReference>
<evidence type="ECO:0000313" key="3">
    <source>
        <dbReference type="Ensembl" id="ENSCAFP00000065305.2"/>
    </source>
</evidence>
<dbReference type="InterPro" id="IPR001806">
    <property type="entry name" value="Small_GTPase"/>
</dbReference>
<proteinExistence type="predicted"/>
<gene>
    <name evidence="3" type="primary">RHEBL1</name>
</gene>
<dbReference type="InterPro" id="IPR027417">
    <property type="entry name" value="P-loop_NTPase"/>
</dbReference>
<dbReference type="SMART" id="SM00175">
    <property type="entry name" value="RAB"/>
    <property type="match status" value="1"/>
</dbReference>
<dbReference type="OrthoDB" id="25818at2759"/>
<organism evidence="3 4">
    <name type="scientific">Canis lupus familiaris</name>
    <name type="common">Dog</name>
    <name type="synonym">Canis familiaris</name>
    <dbReference type="NCBI Taxonomy" id="9615"/>
    <lineage>
        <taxon>Eukaryota</taxon>
        <taxon>Metazoa</taxon>
        <taxon>Chordata</taxon>
        <taxon>Craniata</taxon>
        <taxon>Vertebrata</taxon>
        <taxon>Euteleostomi</taxon>
        <taxon>Mammalia</taxon>
        <taxon>Eutheria</taxon>
        <taxon>Laurasiatheria</taxon>
        <taxon>Carnivora</taxon>
        <taxon>Caniformia</taxon>
        <taxon>Canidae</taxon>
        <taxon>Canis</taxon>
    </lineage>
</organism>
<protein>
    <submittedName>
        <fullName evidence="3">RHEB like 1</fullName>
    </submittedName>
</protein>
<dbReference type="Ensembl" id="ENSCAFT00000092892.2">
    <property type="protein sequence ID" value="ENSCAFP00000065305.2"/>
    <property type="gene ID" value="ENSCAFG00000008697.5"/>
</dbReference>
<dbReference type="SUPFAM" id="SSF52540">
    <property type="entry name" value="P-loop containing nucleoside triphosphate hydrolases"/>
    <property type="match status" value="1"/>
</dbReference>
<keyword evidence="2" id="KW-0342">GTP-binding</keyword>
<accession>A0A8P0TGQ1</accession>
<dbReference type="AlphaFoldDB" id="A0A8P0TGQ1"/>
<evidence type="ECO:0000256" key="2">
    <source>
        <dbReference type="ARBA" id="ARBA00023134"/>
    </source>
</evidence>
<reference evidence="3 4" key="1">
    <citation type="journal article" date="2005" name="Nature">
        <title>Genome sequence, comparative analysis and haplotype structure of the domestic dog.</title>
        <authorList>
            <consortium name="Broad Sequencing Platform"/>
            <person name="Lindblad-Toh K."/>
            <person name="Wade C.M."/>
            <person name="Mikkelsen T.S."/>
            <person name="Karlsson E.K."/>
            <person name="Jaffe D.B."/>
            <person name="Kamal M."/>
            <person name="Clamp M."/>
            <person name="Chang J.L."/>
            <person name="Kulbokas E.J. III"/>
            <person name="Zody M.C."/>
            <person name="Mauceli E."/>
            <person name="Xie X."/>
            <person name="Breen M."/>
            <person name="Wayne R.K."/>
            <person name="Ostrander E.A."/>
            <person name="Ponting C.P."/>
            <person name="Galibert F."/>
            <person name="Smith D.R."/>
            <person name="DeJong P.J."/>
            <person name="Kirkness E."/>
            <person name="Alvarez P."/>
            <person name="Biagi T."/>
            <person name="Brockman W."/>
            <person name="Butler J."/>
            <person name="Chin C.W."/>
            <person name="Cook A."/>
            <person name="Cuff J."/>
            <person name="Daly M.J."/>
            <person name="DeCaprio D."/>
            <person name="Gnerre S."/>
            <person name="Grabherr M."/>
            <person name="Kellis M."/>
            <person name="Kleber M."/>
            <person name="Bardeleben C."/>
            <person name="Goodstadt L."/>
            <person name="Heger A."/>
            <person name="Hitte C."/>
            <person name="Kim L."/>
            <person name="Koepfli K.P."/>
            <person name="Parker H.G."/>
            <person name="Pollinger J.P."/>
            <person name="Searle S.M."/>
            <person name="Sutter N.B."/>
            <person name="Thomas R."/>
            <person name="Webber C."/>
            <person name="Baldwin J."/>
            <person name="Abebe A."/>
            <person name="Abouelleil A."/>
            <person name="Aftuck L."/>
            <person name="Ait-Zahra M."/>
            <person name="Aldredge T."/>
            <person name="Allen N."/>
            <person name="An P."/>
            <person name="Anderson S."/>
            <person name="Antoine C."/>
            <person name="Arachchi H."/>
            <person name="Aslam A."/>
            <person name="Ayotte L."/>
            <person name="Bachantsang P."/>
            <person name="Barry A."/>
            <person name="Bayul T."/>
            <person name="Benamara M."/>
            <person name="Berlin A."/>
            <person name="Bessette D."/>
            <person name="Blitshteyn B."/>
            <person name="Bloom T."/>
            <person name="Blye J."/>
            <person name="Boguslavskiy L."/>
            <person name="Bonnet C."/>
            <person name="Boukhgalter B."/>
            <person name="Brown A."/>
            <person name="Cahill P."/>
            <person name="Calixte N."/>
            <person name="Camarata J."/>
            <person name="Cheshatsang Y."/>
            <person name="Chu J."/>
            <person name="Citroen M."/>
            <person name="Collymore A."/>
            <person name="Cooke P."/>
            <person name="Dawoe T."/>
            <person name="Daza R."/>
            <person name="Decktor K."/>
            <person name="DeGray S."/>
            <person name="Dhargay N."/>
            <person name="Dooley K."/>
            <person name="Dooley K."/>
            <person name="Dorje P."/>
            <person name="Dorjee K."/>
            <person name="Dorris L."/>
            <person name="Duffey N."/>
            <person name="Dupes A."/>
            <person name="Egbiremolen O."/>
            <person name="Elong R."/>
            <person name="Falk J."/>
            <person name="Farina A."/>
            <person name="Faro S."/>
            <person name="Ferguson D."/>
            <person name="Ferreira P."/>
            <person name="Fisher S."/>
            <person name="FitzGerald M."/>
            <person name="Foley K."/>
            <person name="Foley C."/>
            <person name="Franke A."/>
            <person name="Friedrich D."/>
            <person name="Gage D."/>
            <person name="Garber M."/>
            <person name="Gearin G."/>
            <person name="Giannoukos G."/>
            <person name="Goode T."/>
            <person name="Goyette A."/>
            <person name="Graham J."/>
            <person name="Grandbois E."/>
            <person name="Gyaltsen K."/>
            <person name="Hafez N."/>
            <person name="Hagopian D."/>
            <person name="Hagos B."/>
            <person name="Hall J."/>
            <person name="Healy C."/>
            <person name="Hegarty R."/>
            <person name="Honan T."/>
            <person name="Horn A."/>
            <person name="Houde N."/>
            <person name="Hughes L."/>
            <person name="Hunnicutt L."/>
            <person name="Husby M."/>
            <person name="Jester B."/>
            <person name="Jones C."/>
            <person name="Kamat A."/>
            <person name="Kanga B."/>
            <person name="Kells C."/>
            <person name="Khazanovich D."/>
            <person name="Kieu A.C."/>
            <person name="Kisner P."/>
            <person name="Kumar M."/>
            <person name="Lance K."/>
            <person name="Landers T."/>
            <person name="Lara M."/>
            <person name="Lee W."/>
            <person name="Leger J.P."/>
            <person name="Lennon N."/>
            <person name="Leuper L."/>
            <person name="LeVine S."/>
            <person name="Liu J."/>
            <person name="Liu X."/>
            <person name="Lokyitsang Y."/>
            <person name="Lokyitsang T."/>
            <person name="Lui A."/>
            <person name="Macdonald J."/>
            <person name="Major J."/>
            <person name="Marabella R."/>
            <person name="Maru K."/>
            <person name="Matthews C."/>
            <person name="McDonough S."/>
            <person name="Mehta T."/>
            <person name="Meldrim J."/>
            <person name="Melnikov A."/>
            <person name="Meneus L."/>
            <person name="Mihalev A."/>
            <person name="Mihova T."/>
            <person name="Miller K."/>
            <person name="Mittelman R."/>
            <person name="Mlenga V."/>
            <person name="Mulrain L."/>
            <person name="Munson G."/>
            <person name="Navidi A."/>
            <person name="Naylor J."/>
            <person name="Nguyen T."/>
            <person name="Nguyen N."/>
            <person name="Nguyen C."/>
            <person name="Nguyen T."/>
            <person name="Nicol R."/>
            <person name="Norbu N."/>
            <person name="Norbu C."/>
            <person name="Novod N."/>
            <person name="Nyima T."/>
            <person name="Olandt P."/>
            <person name="O'Neill B."/>
            <person name="O'Neill K."/>
            <person name="Osman S."/>
            <person name="Oyono L."/>
            <person name="Patti C."/>
            <person name="Perrin D."/>
            <person name="Phunkhang P."/>
            <person name="Pierre F."/>
            <person name="Priest M."/>
            <person name="Rachupka A."/>
            <person name="Raghuraman S."/>
            <person name="Rameau R."/>
            <person name="Ray V."/>
            <person name="Raymond C."/>
            <person name="Rege F."/>
            <person name="Rise C."/>
            <person name="Rogers J."/>
            <person name="Rogov P."/>
            <person name="Sahalie J."/>
            <person name="Settipalli S."/>
            <person name="Sharpe T."/>
            <person name="Shea T."/>
            <person name="Sheehan M."/>
            <person name="Sherpa N."/>
            <person name="Shi J."/>
            <person name="Shih D."/>
            <person name="Sloan J."/>
            <person name="Smith C."/>
            <person name="Sparrow T."/>
            <person name="Stalker J."/>
            <person name="Stange-Thomann N."/>
            <person name="Stavropoulos S."/>
            <person name="Stone C."/>
            <person name="Stone S."/>
            <person name="Sykes S."/>
            <person name="Tchuinga P."/>
            <person name="Tenzing P."/>
            <person name="Tesfaye S."/>
            <person name="Thoulutsang D."/>
            <person name="Thoulutsang Y."/>
            <person name="Topham K."/>
            <person name="Topping I."/>
            <person name="Tsamla T."/>
            <person name="Vassiliev H."/>
            <person name="Venkataraman V."/>
            <person name="Vo A."/>
            <person name="Wangchuk T."/>
            <person name="Wangdi T."/>
            <person name="Weiand M."/>
            <person name="Wilkinson J."/>
            <person name="Wilson A."/>
            <person name="Yadav S."/>
            <person name="Yang S."/>
            <person name="Yang X."/>
            <person name="Young G."/>
            <person name="Yu Q."/>
            <person name="Zainoun J."/>
            <person name="Zembek L."/>
            <person name="Zimmer A."/>
            <person name="Lander E.S."/>
        </authorList>
    </citation>
    <scope>NUCLEOTIDE SEQUENCE [LARGE SCALE GENOMIC DNA]</scope>
    <source>
        <strain evidence="3">Boxer</strain>
    </source>
</reference>
<sequence>MGATLYVLGQTEMTAGGSAPERVPRTQPTSLLASERCVVSVDVCVSRQDEYSILPYSFIIGVHGYVLVYSVTSLHSFQVIASLYQKLHEGHGKTRLPVVLVGNKADLSPDREVQAVEGKKLAESWGATFMESSARENQLTRGIFTKVIQEIARVENSYGQERRCRLM</sequence>
<dbReference type="PANTHER" id="PTHR24070">
    <property type="entry name" value="RAS, DI-RAS, AND RHEB FAMILY MEMBERS OF SMALL GTPASE SUPERFAMILY"/>
    <property type="match status" value="1"/>
</dbReference>
<evidence type="ECO:0000256" key="1">
    <source>
        <dbReference type="ARBA" id="ARBA00022741"/>
    </source>
</evidence>
<dbReference type="PROSITE" id="PS51421">
    <property type="entry name" value="RAS"/>
    <property type="match status" value="1"/>
</dbReference>